<protein>
    <submittedName>
        <fullName evidence="2">Activity-regulated cytoskeleton associated protein 2-like</fullName>
    </submittedName>
</protein>
<name>A0A6J2X2Q9_SITOR</name>
<proteinExistence type="predicted"/>
<accession>A0A6J2X2Q9</accession>
<keyword evidence="1" id="KW-1185">Reference proteome</keyword>
<reference evidence="2" key="1">
    <citation type="submission" date="2025-08" db="UniProtKB">
        <authorList>
            <consortium name="RefSeq"/>
        </authorList>
    </citation>
    <scope>IDENTIFICATION</scope>
    <source>
        <tissue evidence="2">Gonads</tissue>
    </source>
</reference>
<organism evidence="1 2">
    <name type="scientific">Sitophilus oryzae</name>
    <name type="common">Rice weevil</name>
    <name type="synonym">Curculio oryzae</name>
    <dbReference type="NCBI Taxonomy" id="7048"/>
    <lineage>
        <taxon>Eukaryota</taxon>
        <taxon>Metazoa</taxon>
        <taxon>Ecdysozoa</taxon>
        <taxon>Arthropoda</taxon>
        <taxon>Hexapoda</taxon>
        <taxon>Insecta</taxon>
        <taxon>Pterygota</taxon>
        <taxon>Neoptera</taxon>
        <taxon>Endopterygota</taxon>
        <taxon>Coleoptera</taxon>
        <taxon>Polyphaga</taxon>
        <taxon>Cucujiformia</taxon>
        <taxon>Curculionidae</taxon>
        <taxon>Dryophthorinae</taxon>
        <taxon>Sitophilus</taxon>
    </lineage>
</organism>
<evidence type="ECO:0000313" key="2">
    <source>
        <dbReference type="RefSeq" id="XP_030745488.1"/>
    </source>
</evidence>
<dbReference type="Proteomes" id="UP000504635">
    <property type="component" value="Unplaced"/>
</dbReference>
<dbReference type="AlphaFoldDB" id="A0A6J2X2Q9"/>
<dbReference type="GeneID" id="115874479"/>
<dbReference type="KEGG" id="soy:115874479"/>
<dbReference type="InParanoid" id="A0A6J2X2Q9"/>
<evidence type="ECO:0000313" key="1">
    <source>
        <dbReference type="Proteomes" id="UP000504635"/>
    </source>
</evidence>
<dbReference type="RefSeq" id="XP_030745488.1">
    <property type="nucleotide sequence ID" value="XM_030889628.1"/>
</dbReference>
<sequence>MNQDNVEIGIQQIVMTPEMLQQLIQGMTLSPNVNVQNLERGNFAKCSARYNGEQGTDVNAFIDSILVYKDCVNISEENALKGLPMLLEHKAGIWWQGVKESISFFDAAIEALRCAFGHEIPPYQIYRELFSNEQKEYETFFT</sequence>
<gene>
    <name evidence="2" type="primary">LOC115874479</name>
</gene>
<dbReference type="OrthoDB" id="6775954at2759"/>